<proteinExistence type="predicted"/>
<dbReference type="Proteomes" id="UP000607653">
    <property type="component" value="Unassembled WGS sequence"/>
</dbReference>
<protein>
    <submittedName>
        <fullName evidence="1">Uncharacterized protein</fullName>
    </submittedName>
</protein>
<dbReference type="AlphaFoldDB" id="A0A822YTW0"/>
<comment type="caution">
    <text evidence="1">The sequence shown here is derived from an EMBL/GenBank/DDBJ whole genome shotgun (WGS) entry which is preliminary data.</text>
</comment>
<organism evidence="1 2">
    <name type="scientific">Nelumbo nucifera</name>
    <name type="common">Sacred lotus</name>
    <dbReference type="NCBI Taxonomy" id="4432"/>
    <lineage>
        <taxon>Eukaryota</taxon>
        <taxon>Viridiplantae</taxon>
        <taxon>Streptophyta</taxon>
        <taxon>Embryophyta</taxon>
        <taxon>Tracheophyta</taxon>
        <taxon>Spermatophyta</taxon>
        <taxon>Magnoliopsida</taxon>
        <taxon>Proteales</taxon>
        <taxon>Nelumbonaceae</taxon>
        <taxon>Nelumbo</taxon>
    </lineage>
</organism>
<keyword evidence="2" id="KW-1185">Reference proteome</keyword>
<sequence length="103" mass="11764">MLTEIHCFGLCPHLKTSFSAYLNVNSEHVQSQSKKLKKKSEHVQILKAEYMEYEELCFYLNKVAVIVISGAVIPWGLDYKGRQNAICYVCLNTNTRDIPSKGH</sequence>
<accession>A0A822YTW0</accession>
<dbReference type="EMBL" id="DUZY01000004">
    <property type="protein sequence ID" value="DAD34981.1"/>
    <property type="molecule type" value="Genomic_DNA"/>
</dbReference>
<reference evidence="1 2" key="1">
    <citation type="journal article" date="2020" name="Mol. Biol. Evol.">
        <title>Distinct Expression and Methylation Patterns for Genes with Different Fates following a Single Whole-Genome Duplication in Flowering Plants.</title>
        <authorList>
            <person name="Shi T."/>
            <person name="Rahmani R.S."/>
            <person name="Gugger P.F."/>
            <person name="Wang M."/>
            <person name="Li H."/>
            <person name="Zhang Y."/>
            <person name="Li Z."/>
            <person name="Wang Q."/>
            <person name="Van de Peer Y."/>
            <person name="Marchal K."/>
            <person name="Chen J."/>
        </authorList>
    </citation>
    <scope>NUCLEOTIDE SEQUENCE [LARGE SCALE GENOMIC DNA]</scope>
    <source>
        <tissue evidence="1">Leaf</tissue>
    </source>
</reference>
<gene>
    <name evidence="1" type="ORF">HUJ06_005621</name>
</gene>
<evidence type="ECO:0000313" key="1">
    <source>
        <dbReference type="EMBL" id="DAD34981.1"/>
    </source>
</evidence>
<name>A0A822YTW0_NELNU</name>
<evidence type="ECO:0000313" key="2">
    <source>
        <dbReference type="Proteomes" id="UP000607653"/>
    </source>
</evidence>